<dbReference type="GO" id="GO:0006529">
    <property type="term" value="P:asparagine biosynthetic process"/>
    <property type="evidence" value="ECO:0007669"/>
    <property type="project" value="UniProtKB-KW"/>
</dbReference>
<dbReference type="GO" id="GO:0005829">
    <property type="term" value="C:cytosol"/>
    <property type="evidence" value="ECO:0007669"/>
    <property type="project" value="TreeGrafter"/>
</dbReference>
<dbReference type="InterPro" id="IPR004618">
    <property type="entry name" value="AsnA"/>
</dbReference>
<gene>
    <name evidence="8" type="ORF">EZS27_005652</name>
</gene>
<protein>
    <submittedName>
        <fullName evidence="8">Aspartate--ammonia ligase</fullName>
        <ecNumber evidence="8">6.3.1.1</ecNumber>
    </submittedName>
</protein>
<evidence type="ECO:0000256" key="1">
    <source>
        <dbReference type="ARBA" id="ARBA00022490"/>
    </source>
</evidence>
<dbReference type="PANTHER" id="PTHR30073">
    <property type="entry name" value="ASPARTATE--AMMONIA LIGASE"/>
    <property type="match status" value="1"/>
</dbReference>
<comment type="caution">
    <text evidence="8">The sequence shown here is derived from an EMBL/GenBank/DDBJ whole genome shotgun (WGS) entry which is preliminary data.</text>
</comment>
<dbReference type="EC" id="6.3.1.1" evidence="8"/>
<dbReference type="Pfam" id="PF03590">
    <property type="entry name" value="AsnA"/>
    <property type="match status" value="1"/>
</dbReference>
<keyword evidence="2 8" id="KW-0436">Ligase</keyword>
<evidence type="ECO:0000313" key="8">
    <source>
        <dbReference type="EMBL" id="KAA6346855.1"/>
    </source>
</evidence>
<keyword evidence="3" id="KW-0028">Amino-acid biosynthesis</keyword>
<proteinExistence type="inferred from homology"/>
<dbReference type="PROSITE" id="PS50862">
    <property type="entry name" value="AA_TRNA_LIGASE_II"/>
    <property type="match status" value="1"/>
</dbReference>
<dbReference type="Gene3D" id="3.30.930.10">
    <property type="entry name" value="Bira Bifunctional Protein, Domain 2"/>
    <property type="match status" value="1"/>
</dbReference>
<name>A0A5J4SNZ7_9ZZZZ</name>
<reference evidence="8" key="1">
    <citation type="submission" date="2019-03" db="EMBL/GenBank/DDBJ databases">
        <title>Single cell metagenomics reveals metabolic interactions within the superorganism composed of flagellate Streblomastix strix and complex community of Bacteroidetes bacteria on its surface.</title>
        <authorList>
            <person name="Treitli S.C."/>
            <person name="Kolisko M."/>
            <person name="Husnik F."/>
            <person name="Keeling P."/>
            <person name="Hampl V."/>
        </authorList>
    </citation>
    <scope>NUCLEOTIDE SEQUENCE</scope>
    <source>
        <strain evidence="8">STM</strain>
    </source>
</reference>
<dbReference type="PIRSF" id="PIRSF001555">
    <property type="entry name" value="Asp_ammon_ligase"/>
    <property type="match status" value="1"/>
</dbReference>
<keyword evidence="6" id="KW-0061">Asparagine biosynthesis</keyword>
<dbReference type="InterPro" id="IPR006195">
    <property type="entry name" value="aa-tRNA-synth_II"/>
</dbReference>
<keyword evidence="1" id="KW-0963">Cytoplasm</keyword>
<accession>A0A5J4SNZ7</accession>
<evidence type="ECO:0000256" key="6">
    <source>
        <dbReference type="ARBA" id="ARBA00022888"/>
    </source>
</evidence>
<sequence length="345" mass="39618">MGYLIKPQNYQSRLDLKQTELAIKQIKDVFQMNLSSELRLRRVTAPLFVLKGTGINDDLNGVERAVSFPIKDLGDVRAEVVHSLAKWKRITLADYKIEPDYGIYTDMNAIRSDEELGNLHSLYVDQWDWEKVITRENRNIDFLKGIVNQIYAAMTRTEYAVCEMYPQIEPGLPKDIHFIHAEELRKRYPNMDIKSREDAIAKEYGAVFIIGIGCKLGDGIKHDGRAPDYDDYTTPGLNGLPGLNGDLLVWNRLLQRAFELSSMGIRVDKDALYKQLKEEGEERRLELYFHKRLVEGSLPLSIGGGIGQSRLCMFYLHKAHIGEIQASIWSQEMREECSKLNIHLI</sequence>
<keyword evidence="5" id="KW-0067">ATP-binding</keyword>
<dbReference type="PANTHER" id="PTHR30073:SF5">
    <property type="entry name" value="ASPARTATE--AMMONIA LIGASE"/>
    <property type="match status" value="1"/>
</dbReference>
<dbReference type="EMBL" id="SNRY01000115">
    <property type="protein sequence ID" value="KAA6346855.1"/>
    <property type="molecule type" value="Genomic_DNA"/>
</dbReference>
<dbReference type="GO" id="GO:0004071">
    <property type="term" value="F:aspartate-ammonia ligase activity"/>
    <property type="evidence" value="ECO:0007669"/>
    <property type="project" value="UniProtKB-EC"/>
</dbReference>
<dbReference type="AlphaFoldDB" id="A0A5J4SNZ7"/>
<evidence type="ECO:0000256" key="4">
    <source>
        <dbReference type="ARBA" id="ARBA00022741"/>
    </source>
</evidence>
<organism evidence="8">
    <name type="scientific">termite gut metagenome</name>
    <dbReference type="NCBI Taxonomy" id="433724"/>
    <lineage>
        <taxon>unclassified sequences</taxon>
        <taxon>metagenomes</taxon>
        <taxon>organismal metagenomes</taxon>
    </lineage>
</organism>
<evidence type="ECO:0000256" key="3">
    <source>
        <dbReference type="ARBA" id="ARBA00022605"/>
    </source>
</evidence>
<dbReference type="NCBIfam" id="TIGR00669">
    <property type="entry name" value="asnA"/>
    <property type="match status" value="1"/>
</dbReference>
<dbReference type="HAMAP" id="MF_00555">
    <property type="entry name" value="AsnA"/>
    <property type="match status" value="1"/>
</dbReference>
<feature type="domain" description="Aminoacyl-transfer RNA synthetases class-II family profile" evidence="7">
    <location>
        <begin position="103"/>
        <end position="321"/>
    </location>
</feature>
<keyword evidence="4" id="KW-0547">Nucleotide-binding</keyword>
<dbReference type="GO" id="GO:0005524">
    <property type="term" value="F:ATP binding"/>
    <property type="evidence" value="ECO:0007669"/>
    <property type="project" value="UniProtKB-KW"/>
</dbReference>
<dbReference type="SUPFAM" id="SSF55681">
    <property type="entry name" value="Class II aaRS and biotin synthetases"/>
    <property type="match status" value="1"/>
</dbReference>
<evidence type="ECO:0000256" key="5">
    <source>
        <dbReference type="ARBA" id="ARBA00022840"/>
    </source>
</evidence>
<evidence type="ECO:0000256" key="2">
    <source>
        <dbReference type="ARBA" id="ARBA00022598"/>
    </source>
</evidence>
<dbReference type="InterPro" id="IPR045864">
    <property type="entry name" value="aa-tRNA-synth_II/BPL/LPL"/>
</dbReference>
<evidence type="ECO:0000259" key="7">
    <source>
        <dbReference type="PROSITE" id="PS50862"/>
    </source>
</evidence>